<dbReference type="InterPro" id="IPR014555">
    <property type="entry name" value="RecF-like"/>
</dbReference>
<name>A0A139SNJ0_9BACT</name>
<dbReference type="InterPro" id="IPR027417">
    <property type="entry name" value="P-loop_NTPase"/>
</dbReference>
<evidence type="ECO:0000259" key="2">
    <source>
        <dbReference type="SMART" id="SM00382"/>
    </source>
</evidence>
<feature type="domain" description="AAA+ ATPase" evidence="2">
    <location>
        <begin position="20"/>
        <end position="321"/>
    </location>
</feature>
<dbReference type="Pfam" id="PF13175">
    <property type="entry name" value="AAA_15"/>
    <property type="match status" value="1"/>
</dbReference>
<dbReference type="Proteomes" id="UP000071392">
    <property type="component" value="Unassembled WGS sequence"/>
</dbReference>
<dbReference type="PIRSF" id="PIRSF029347">
    <property type="entry name" value="RecF"/>
    <property type="match status" value="1"/>
</dbReference>
<dbReference type="SMART" id="SM00382">
    <property type="entry name" value="AAA"/>
    <property type="match status" value="1"/>
</dbReference>
<dbReference type="PANTHER" id="PTHR32182:SF22">
    <property type="entry name" value="ATP-DEPENDENT ENDONUCLEASE, OLD FAMILY-RELATED"/>
    <property type="match status" value="1"/>
</dbReference>
<comment type="caution">
    <text evidence="3">The sequence shown here is derived from an EMBL/GenBank/DDBJ whole genome shotgun (WGS) entry which is preliminary data.</text>
</comment>
<dbReference type="STRING" id="1548208.AXK12_04265"/>
<dbReference type="GO" id="GO:0005524">
    <property type="term" value="F:ATP binding"/>
    <property type="evidence" value="ECO:0007669"/>
    <property type="project" value="InterPro"/>
</dbReference>
<sequence length="362" mass="39369">MISSVAFHNFKALREARVELRPFNLIVGPNGSGKTSLIQALLRLRTLARLHAGGAGTVESVNVERAVLEFRFTAPYEAALARLSCVEQIVCDQIELSGVADSERGALLGKIEGIRAYLFDHYAMAEPSLYTPVEAQSQAGRQREAREKNGSDTLASNGGNLAAALAALHERHPENFAQLEAEFRQIVPEFAGIEVSRRGGVAESGETLELGLRLRGGSGPGGRGEVVTADNLSQGTLYLLAVLFLVFQPAPPSVVCIEEIDRGMHPRWLRALRDLLYRLSYPRDFGQSRAPVQVLATTHSPYLLDLFKDHPEEIIISQKCGLSAHFERLSDRADLGALLGEASLGDLWFSGILGGVPEEEAF</sequence>
<dbReference type="PANTHER" id="PTHR32182">
    <property type="entry name" value="DNA REPLICATION AND REPAIR PROTEIN RECF"/>
    <property type="match status" value="1"/>
</dbReference>
<dbReference type="GO" id="GO:0000731">
    <property type="term" value="P:DNA synthesis involved in DNA repair"/>
    <property type="evidence" value="ECO:0007669"/>
    <property type="project" value="TreeGrafter"/>
</dbReference>
<keyword evidence="4" id="KW-1185">Reference proteome</keyword>
<dbReference type="Pfam" id="PF13304">
    <property type="entry name" value="AAA_21"/>
    <property type="match status" value="1"/>
</dbReference>
<dbReference type="OrthoDB" id="9810873at2"/>
<dbReference type="InterPro" id="IPR041685">
    <property type="entry name" value="AAA_GajA/Old/RecF-like"/>
</dbReference>
<dbReference type="RefSeq" id="WP_068711560.1">
    <property type="nucleotide sequence ID" value="NZ_LSZP01000032.1"/>
</dbReference>
<gene>
    <name evidence="3" type="ORF">AXK12_04265</name>
</gene>
<dbReference type="SUPFAM" id="SSF52540">
    <property type="entry name" value="P-loop containing nucleoside triphosphate hydrolases"/>
    <property type="match status" value="1"/>
</dbReference>
<evidence type="ECO:0000256" key="1">
    <source>
        <dbReference type="SAM" id="MobiDB-lite"/>
    </source>
</evidence>
<dbReference type="InterPro" id="IPR003593">
    <property type="entry name" value="AAA+_ATPase"/>
</dbReference>
<evidence type="ECO:0000313" key="3">
    <source>
        <dbReference type="EMBL" id="KXU36044.1"/>
    </source>
</evidence>
<reference evidence="3 4" key="1">
    <citation type="submission" date="2016-02" db="EMBL/GenBank/DDBJ databases">
        <authorList>
            <person name="Wen L."/>
            <person name="He K."/>
            <person name="Yang H."/>
        </authorList>
    </citation>
    <scope>NUCLEOTIDE SEQUENCE [LARGE SCALE GENOMIC DNA]</scope>
    <source>
        <strain evidence="3 4">CV41</strain>
    </source>
</reference>
<feature type="region of interest" description="Disordered" evidence="1">
    <location>
        <begin position="136"/>
        <end position="156"/>
    </location>
</feature>
<organism evidence="3 4">
    <name type="scientific">Cephaloticoccus capnophilus</name>
    <dbReference type="NCBI Taxonomy" id="1548208"/>
    <lineage>
        <taxon>Bacteria</taxon>
        <taxon>Pseudomonadati</taxon>
        <taxon>Verrucomicrobiota</taxon>
        <taxon>Opitutia</taxon>
        <taxon>Opitutales</taxon>
        <taxon>Opitutaceae</taxon>
        <taxon>Cephaloticoccus</taxon>
    </lineage>
</organism>
<dbReference type="AlphaFoldDB" id="A0A139SNJ0"/>
<feature type="compositionally biased region" description="Basic and acidic residues" evidence="1">
    <location>
        <begin position="141"/>
        <end position="150"/>
    </location>
</feature>
<proteinExistence type="predicted"/>
<dbReference type="InterPro" id="IPR003959">
    <property type="entry name" value="ATPase_AAA_core"/>
</dbReference>
<dbReference type="EMBL" id="LSZP01000032">
    <property type="protein sequence ID" value="KXU36044.1"/>
    <property type="molecule type" value="Genomic_DNA"/>
</dbReference>
<dbReference type="GO" id="GO:0006302">
    <property type="term" value="P:double-strand break repair"/>
    <property type="evidence" value="ECO:0007669"/>
    <property type="project" value="TreeGrafter"/>
</dbReference>
<dbReference type="Gene3D" id="3.40.50.300">
    <property type="entry name" value="P-loop containing nucleotide triphosphate hydrolases"/>
    <property type="match status" value="2"/>
</dbReference>
<dbReference type="GO" id="GO:0016887">
    <property type="term" value="F:ATP hydrolysis activity"/>
    <property type="evidence" value="ECO:0007669"/>
    <property type="project" value="InterPro"/>
</dbReference>
<accession>A0A139SNJ0</accession>
<protein>
    <recommendedName>
        <fullName evidence="2">AAA+ ATPase domain-containing protein</fullName>
    </recommendedName>
</protein>
<evidence type="ECO:0000313" key="4">
    <source>
        <dbReference type="Proteomes" id="UP000071392"/>
    </source>
</evidence>